<keyword evidence="2 6" id="KW-0862">Zinc</keyword>
<dbReference type="RefSeq" id="WP_184665286.1">
    <property type="nucleotide sequence ID" value="NZ_JACHHB010000018.1"/>
</dbReference>
<dbReference type="EMBL" id="JACHHB010000018">
    <property type="protein sequence ID" value="MBB5174885.1"/>
    <property type="molecule type" value="Genomic_DNA"/>
</dbReference>
<dbReference type="SUPFAM" id="SSF118352">
    <property type="entry name" value="HSP33 redox switch-like"/>
    <property type="match status" value="1"/>
</dbReference>
<comment type="similarity">
    <text evidence="6">Belongs to the HSP33 family.</text>
</comment>
<dbReference type="GO" id="GO:0005737">
    <property type="term" value="C:cytoplasm"/>
    <property type="evidence" value="ECO:0007669"/>
    <property type="project" value="UniProtKB-SubCell"/>
</dbReference>
<dbReference type="Gene3D" id="3.55.30.10">
    <property type="entry name" value="Hsp33 domain"/>
    <property type="match status" value="1"/>
</dbReference>
<evidence type="ECO:0000256" key="6">
    <source>
        <dbReference type="HAMAP-Rule" id="MF_00117"/>
    </source>
</evidence>
<dbReference type="NCBIfam" id="NF001033">
    <property type="entry name" value="PRK00114.1"/>
    <property type="match status" value="1"/>
</dbReference>
<sequence>MSDYLVKALAHDGYIRAYAIRSTEMVQEAARRHDTWRTTTAALGRSLSAGTMMGAMLKGEEKITVKIEGNGPASPIIIDSDSEGNARGYLKGPHVDPERTLHGKLNVAGAVGTEGTLSVVKYQGLKDPFTGSVPLVSGELGEDFTYYYAVSEQIPSSVGLGVIVGAEEKVEAAGGFIVQVLPGAGDKLISQIEERLSSIPPISQLLQDGLTPEEILQRLLGEDDVKFIDHMPVAFSCHCSKERVLRAIRGLDNQDIQEMIDEDEGAETQCHFCNEVYRVSKQELEQLLTGSEDEDL</sequence>
<protein>
    <recommendedName>
        <fullName evidence="6">33 kDa chaperonin</fullName>
    </recommendedName>
    <alternativeName>
        <fullName evidence="6">Heat shock protein 33 homolog</fullName>
        <shortName evidence="6">HSP33</shortName>
    </alternativeName>
</protein>
<dbReference type="PIRSF" id="PIRSF005261">
    <property type="entry name" value="Heat_shock_Hsp33"/>
    <property type="match status" value="1"/>
</dbReference>
<comment type="caution">
    <text evidence="7">The sequence shown here is derived from an EMBL/GenBank/DDBJ whole genome shotgun (WGS) entry which is preliminary data.</text>
</comment>
<dbReference type="InterPro" id="IPR016154">
    <property type="entry name" value="Heat_shock_Hsp33_C"/>
</dbReference>
<keyword evidence="3 6" id="KW-1015">Disulfide bond</keyword>
<keyword evidence="1 6" id="KW-0963">Cytoplasm</keyword>
<dbReference type="GO" id="GO:0044183">
    <property type="term" value="F:protein folding chaperone"/>
    <property type="evidence" value="ECO:0007669"/>
    <property type="project" value="TreeGrafter"/>
</dbReference>
<dbReference type="PANTHER" id="PTHR30111">
    <property type="entry name" value="33 KDA CHAPERONIN"/>
    <property type="match status" value="1"/>
</dbReference>
<organism evidence="7 8">
    <name type="scientific">Texcoconibacillus texcoconensis</name>
    <dbReference type="NCBI Taxonomy" id="1095777"/>
    <lineage>
        <taxon>Bacteria</taxon>
        <taxon>Bacillati</taxon>
        <taxon>Bacillota</taxon>
        <taxon>Bacilli</taxon>
        <taxon>Bacillales</taxon>
        <taxon>Bacillaceae</taxon>
        <taxon>Texcoconibacillus</taxon>
    </lineage>
</organism>
<gene>
    <name evidence="6" type="primary">hslO</name>
    <name evidence="7" type="ORF">HNQ41_003108</name>
</gene>
<dbReference type="GO" id="GO:0042026">
    <property type="term" value="P:protein refolding"/>
    <property type="evidence" value="ECO:0007669"/>
    <property type="project" value="TreeGrafter"/>
</dbReference>
<keyword evidence="4 6" id="KW-0143">Chaperone</keyword>
<evidence type="ECO:0000256" key="3">
    <source>
        <dbReference type="ARBA" id="ARBA00023157"/>
    </source>
</evidence>
<feature type="disulfide bond" description="Redox-active" evidence="6">
    <location>
        <begin position="237"/>
        <end position="239"/>
    </location>
</feature>
<proteinExistence type="inferred from homology"/>
<keyword evidence="8" id="KW-1185">Reference proteome</keyword>
<comment type="PTM">
    <text evidence="6">Under oxidizing conditions two disulfide bonds are formed involving the reactive cysteines. Under reducing conditions zinc is bound to the reactive cysteines and the protein is inactive.</text>
</comment>
<reference evidence="7 8" key="1">
    <citation type="submission" date="2020-08" db="EMBL/GenBank/DDBJ databases">
        <title>Genomic Encyclopedia of Type Strains, Phase IV (KMG-IV): sequencing the most valuable type-strain genomes for metagenomic binning, comparative biology and taxonomic classification.</title>
        <authorList>
            <person name="Goeker M."/>
        </authorList>
    </citation>
    <scope>NUCLEOTIDE SEQUENCE [LARGE SCALE GENOMIC DNA]</scope>
    <source>
        <strain evidence="7 8">DSM 24696</strain>
    </source>
</reference>
<comment type="subcellular location">
    <subcellularLocation>
        <location evidence="6">Cytoplasm</location>
    </subcellularLocation>
</comment>
<dbReference type="Proteomes" id="UP000551878">
    <property type="component" value="Unassembled WGS sequence"/>
</dbReference>
<dbReference type="HAMAP" id="MF_00117">
    <property type="entry name" value="HslO"/>
    <property type="match status" value="1"/>
</dbReference>
<evidence type="ECO:0000256" key="1">
    <source>
        <dbReference type="ARBA" id="ARBA00022490"/>
    </source>
</evidence>
<dbReference type="CDD" id="cd00498">
    <property type="entry name" value="Hsp33"/>
    <property type="match status" value="1"/>
</dbReference>
<dbReference type="PANTHER" id="PTHR30111:SF1">
    <property type="entry name" value="33 KDA CHAPERONIN"/>
    <property type="match status" value="1"/>
</dbReference>
<feature type="disulfide bond" description="Redox-active" evidence="6">
    <location>
        <begin position="270"/>
        <end position="273"/>
    </location>
</feature>
<evidence type="ECO:0000256" key="5">
    <source>
        <dbReference type="ARBA" id="ARBA00023284"/>
    </source>
</evidence>
<evidence type="ECO:0000313" key="8">
    <source>
        <dbReference type="Proteomes" id="UP000551878"/>
    </source>
</evidence>
<accession>A0A840QU22</accession>
<dbReference type="InterPro" id="IPR000397">
    <property type="entry name" value="Heat_shock_Hsp33"/>
</dbReference>
<dbReference type="Pfam" id="PF01430">
    <property type="entry name" value="HSP33"/>
    <property type="match status" value="1"/>
</dbReference>
<name>A0A840QU22_9BACI</name>
<dbReference type="Gene3D" id="3.90.1280.10">
    <property type="entry name" value="HSP33 redox switch-like"/>
    <property type="match status" value="1"/>
</dbReference>
<evidence type="ECO:0000256" key="4">
    <source>
        <dbReference type="ARBA" id="ARBA00023186"/>
    </source>
</evidence>
<keyword evidence="5 6" id="KW-0676">Redox-active center</keyword>
<comment type="function">
    <text evidence="6">Redox regulated molecular chaperone. Protects both thermally unfolding and oxidatively damaged proteins from irreversible aggregation. Plays an important role in the bacterial defense system toward oxidative stress.</text>
</comment>
<dbReference type="GO" id="GO:0051082">
    <property type="term" value="F:unfolded protein binding"/>
    <property type="evidence" value="ECO:0007669"/>
    <property type="project" value="UniProtKB-UniRule"/>
</dbReference>
<evidence type="ECO:0000313" key="7">
    <source>
        <dbReference type="EMBL" id="MBB5174885.1"/>
    </source>
</evidence>
<dbReference type="SUPFAM" id="SSF64397">
    <property type="entry name" value="Hsp33 domain"/>
    <property type="match status" value="1"/>
</dbReference>
<evidence type="ECO:0000256" key="2">
    <source>
        <dbReference type="ARBA" id="ARBA00022833"/>
    </source>
</evidence>
<dbReference type="AlphaFoldDB" id="A0A840QU22"/>
<dbReference type="InterPro" id="IPR016153">
    <property type="entry name" value="Heat_shock_Hsp33_N"/>
</dbReference>